<protein>
    <submittedName>
        <fullName evidence="1">2-keto-4-pentenoate hydratase</fullName>
    </submittedName>
</protein>
<dbReference type="InterPro" id="IPR050772">
    <property type="entry name" value="Hydratase-Decarb/MhpD_sf"/>
</dbReference>
<reference evidence="1" key="2">
    <citation type="submission" date="2021-08" db="EMBL/GenBank/DDBJ databases">
        <authorList>
            <person name="Tani A."/>
            <person name="Ola A."/>
            <person name="Ogura Y."/>
            <person name="Katsura K."/>
            <person name="Hayashi T."/>
        </authorList>
    </citation>
    <scope>NUCLEOTIDE SEQUENCE</scope>
    <source>
        <strain evidence="1">KCTC 52305</strain>
    </source>
</reference>
<evidence type="ECO:0000313" key="1">
    <source>
        <dbReference type="EMBL" id="GJD53994.1"/>
    </source>
</evidence>
<dbReference type="Proteomes" id="UP001055167">
    <property type="component" value="Unassembled WGS sequence"/>
</dbReference>
<keyword evidence="2" id="KW-1185">Reference proteome</keyword>
<dbReference type="InterPro" id="IPR036663">
    <property type="entry name" value="Fumarylacetoacetase_C_sf"/>
</dbReference>
<comment type="caution">
    <text evidence="1">The sequence shown here is derived from an EMBL/GenBank/DDBJ whole genome shotgun (WGS) entry which is preliminary data.</text>
</comment>
<reference evidence="1" key="1">
    <citation type="journal article" date="2021" name="Front. Microbiol.">
        <title>Comprehensive Comparative Genomics and Phenotyping of Methylobacterium Species.</title>
        <authorList>
            <person name="Alessa O."/>
            <person name="Ogura Y."/>
            <person name="Fujitani Y."/>
            <person name="Takami H."/>
            <person name="Hayashi T."/>
            <person name="Sahin N."/>
            <person name="Tani A."/>
        </authorList>
    </citation>
    <scope>NUCLEOTIDE SEQUENCE</scope>
    <source>
        <strain evidence="1">KCTC 52305</strain>
    </source>
</reference>
<dbReference type="RefSeq" id="WP_203236350.1">
    <property type="nucleotide sequence ID" value="NZ_QOWC01000104.1"/>
</dbReference>
<gene>
    <name evidence="1" type="primary">mhpD_3</name>
    <name evidence="1" type="ORF">OPKNFCMD_6774</name>
</gene>
<dbReference type="Gene3D" id="3.90.850.10">
    <property type="entry name" value="Fumarylacetoacetase-like, C-terminal domain"/>
    <property type="match status" value="1"/>
</dbReference>
<dbReference type="PANTHER" id="PTHR30143:SF0">
    <property type="entry name" value="2-KETO-4-PENTENOATE HYDRATASE"/>
    <property type="match status" value="1"/>
</dbReference>
<dbReference type="PANTHER" id="PTHR30143">
    <property type="entry name" value="ACID HYDRATASE"/>
    <property type="match status" value="1"/>
</dbReference>
<dbReference type="SUPFAM" id="SSF56529">
    <property type="entry name" value="FAH"/>
    <property type="match status" value="1"/>
</dbReference>
<proteinExistence type="predicted"/>
<accession>A0ABQ4RA67</accession>
<sequence length="262" mass="27439">MVPERYDPERLGRGLAEARRLNHVSPRLDLRVIAGPAAAEAVQAEAVLAYNQPIRGYTLAATSDRSARLLGCDGPVVAPLFAPAMLPSGTSLRASRGILGVGAQYTFVFGRPFPLDGEDPGDLDALAAAVVSCHLGVQVLGRRVCHTVPLNAWTATADFGLDVAHGRGGAVADWRDRDLATSAVSLRLDGHVVAQGSGREILNRHPLAAVAWLAEIVSQAGRTIDAFDAVATGSCTALSQIVPGQHVEADFGSLGRVELDIT</sequence>
<evidence type="ECO:0000313" key="2">
    <source>
        <dbReference type="Proteomes" id="UP001055167"/>
    </source>
</evidence>
<dbReference type="EMBL" id="BPQH01000044">
    <property type="protein sequence ID" value="GJD53994.1"/>
    <property type="molecule type" value="Genomic_DNA"/>
</dbReference>
<organism evidence="1 2">
    <name type="scientific">Methylobacterium crusticola</name>
    <dbReference type="NCBI Taxonomy" id="1697972"/>
    <lineage>
        <taxon>Bacteria</taxon>
        <taxon>Pseudomonadati</taxon>
        <taxon>Pseudomonadota</taxon>
        <taxon>Alphaproteobacteria</taxon>
        <taxon>Hyphomicrobiales</taxon>
        <taxon>Methylobacteriaceae</taxon>
        <taxon>Methylobacterium</taxon>
    </lineage>
</organism>
<name>A0ABQ4RA67_9HYPH</name>